<dbReference type="EMBL" id="JACIJR010000007">
    <property type="protein sequence ID" value="MBB5730413.1"/>
    <property type="molecule type" value="Genomic_DNA"/>
</dbReference>
<dbReference type="AlphaFoldDB" id="A0A7W9F2I1"/>
<evidence type="ECO:0000256" key="1">
    <source>
        <dbReference type="SAM" id="SignalP"/>
    </source>
</evidence>
<sequence>MIRTLAAGFFMAFALPAAAQTPAMLGAPLPCAGHYATIRYSEIKPGMMSVFQQAVRDHNAFWAAHRVPTWVKAVQVIEWDPATGQPRYSDKAMLTITSYADPEAQSRAPHDASYEKFVGKYQQSSTVRSTERVCLPDLSRP</sequence>
<accession>A0A7W9F2I1</accession>
<dbReference type="OrthoDB" id="5732830at2"/>
<proteinExistence type="predicted"/>
<reference evidence="2 3" key="1">
    <citation type="submission" date="2020-08" db="EMBL/GenBank/DDBJ databases">
        <title>Genomic Encyclopedia of Type Strains, Phase IV (KMG-IV): sequencing the most valuable type-strain genomes for metagenomic binning, comparative biology and taxonomic classification.</title>
        <authorList>
            <person name="Goeker M."/>
        </authorList>
    </citation>
    <scope>NUCLEOTIDE SEQUENCE [LARGE SCALE GENOMIC DNA]</scope>
    <source>
        <strain evidence="2 3">DSM 103336</strain>
    </source>
</reference>
<evidence type="ECO:0000313" key="2">
    <source>
        <dbReference type="EMBL" id="MBB5730413.1"/>
    </source>
</evidence>
<evidence type="ECO:0000313" key="3">
    <source>
        <dbReference type="Proteomes" id="UP000546701"/>
    </source>
</evidence>
<feature type="signal peptide" evidence="1">
    <location>
        <begin position="1"/>
        <end position="19"/>
    </location>
</feature>
<name>A0A7W9F2I1_9SPHN</name>
<comment type="caution">
    <text evidence="2">The sequence shown here is derived from an EMBL/GenBank/DDBJ whole genome shotgun (WGS) entry which is preliminary data.</text>
</comment>
<dbReference type="RefSeq" id="WP_157177062.1">
    <property type="nucleotide sequence ID" value="NZ_BMJP01000005.1"/>
</dbReference>
<keyword evidence="3" id="KW-1185">Reference proteome</keyword>
<feature type="chain" id="PRO_5031432350" evidence="1">
    <location>
        <begin position="20"/>
        <end position="141"/>
    </location>
</feature>
<dbReference type="Proteomes" id="UP000546701">
    <property type="component" value="Unassembled WGS sequence"/>
</dbReference>
<keyword evidence="1" id="KW-0732">Signal</keyword>
<protein>
    <submittedName>
        <fullName evidence="2">Uncharacterized protein</fullName>
    </submittedName>
</protein>
<gene>
    <name evidence="2" type="ORF">FHS99_002916</name>
</gene>
<organism evidence="2 3">
    <name type="scientific">Sphingomonas prati</name>
    <dbReference type="NCBI Taxonomy" id="1843237"/>
    <lineage>
        <taxon>Bacteria</taxon>
        <taxon>Pseudomonadati</taxon>
        <taxon>Pseudomonadota</taxon>
        <taxon>Alphaproteobacteria</taxon>
        <taxon>Sphingomonadales</taxon>
        <taxon>Sphingomonadaceae</taxon>
        <taxon>Sphingomonas</taxon>
    </lineage>
</organism>